<feature type="region of interest" description="Disordered" evidence="1">
    <location>
        <begin position="252"/>
        <end position="327"/>
    </location>
</feature>
<feature type="transmembrane region" description="Helical" evidence="2">
    <location>
        <begin position="402"/>
        <end position="422"/>
    </location>
</feature>
<name>A0A7C1JUU8_THERO</name>
<organism evidence="3">
    <name type="scientific">Thermomicrobium roseum</name>
    <dbReference type="NCBI Taxonomy" id="500"/>
    <lineage>
        <taxon>Bacteria</taxon>
        <taxon>Pseudomonadati</taxon>
        <taxon>Thermomicrobiota</taxon>
        <taxon>Thermomicrobia</taxon>
        <taxon>Thermomicrobiales</taxon>
        <taxon>Thermomicrobiaceae</taxon>
        <taxon>Thermomicrobium</taxon>
    </lineage>
</organism>
<dbReference type="EMBL" id="DSJL01000011">
    <property type="protein sequence ID" value="HEF65357.1"/>
    <property type="molecule type" value="Genomic_DNA"/>
</dbReference>
<dbReference type="AlphaFoldDB" id="A0A7C1JUU8"/>
<keyword evidence="2" id="KW-0472">Membrane</keyword>
<protein>
    <recommendedName>
        <fullName evidence="4">PPM-type phosphatase domain-containing protein</fullName>
    </recommendedName>
</protein>
<evidence type="ECO:0000313" key="3">
    <source>
        <dbReference type="EMBL" id="HEF65357.1"/>
    </source>
</evidence>
<feature type="transmembrane region" description="Helical" evidence="2">
    <location>
        <begin position="336"/>
        <end position="355"/>
    </location>
</feature>
<feature type="compositionally biased region" description="Basic and acidic residues" evidence="1">
    <location>
        <begin position="273"/>
        <end position="288"/>
    </location>
</feature>
<keyword evidence="2" id="KW-1133">Transmembrane helix</keyword>
<evidence type="ECO:0008006" key="4">
    <source>
        <dbReference type="Google" id="ProtNLM"/>
    </source>
</evidence>
<dbReference type="SUPFAM" id="SSF81606">
    <property type="entry name" value="PP2C-like"/>
    <property type="match status" value="1"/>
</dbReference>
<sequence>MAHVIERSARLARASASPYVALQYAADTTASGLRAFAVVVEPIDPLPSSPDVARRVIALLQHAFWQLGTHTSLEEASEALTEAYLRANHWLVTLNSGRPGSQWHRFGATCAILSAHDLILAQVPPSSAIVTQDGDLYTFPPRESEPTRFASALGSARQLQPALYYTRSAPGDLLLLTTSRYGSRLLDNHSHELPNATPGRIFEWLEELAIDEGDAEQVPAVVLRVPEQPRFSAQPVRRLSELLRLLLPENTGQDERTGVTQDRKGVDATPLDEQTKGAREERADHDASLYEESAPLDEARPPASDRQAEEATVGAGDEPEPHQVASRRGGRTLIELIAGLAIATVTGLLGIWQLVARRRRPLLPQDDGTFGLPRLERHEDRIRLPDLTPVRRQLPRLPASRLTGLIAIGLLGALTTTLVVSVQSGRNAERRQEFAQLYQSAVAERQLAEQATDSTIARAYLATASQRLERAAALGLEPELLAQERAAIERTLDKLLRVERLSASAVQVLGSVPAAPEGVHPRLFFGNGQLYLLTDALYRLDAGGTRLVRLLGPGDIVDGVTVGPLVGAAWADGAPVAFDGSVAYLFDPTAARWSALPVGTFGAPYQNVAALGTFTGNLYLLQPQNGQILRFLNGAYANLPEDWTGGQAADQLRNAVDFEIDGRIHVILADGTVLTFYRGALEATVTPQVEPPVTDAVALSQQPDRPYRYIGTRSGRILRLRTDGTLVQQFVSGSGVPSLDGLRDLAVDDVQGLAYVLTDRGLFLVRLPAPPAGS</sequence>
<evidence type="ECO:0000256" key="2">
    <source>
        <dbReference type="SAM" id="Phobius"/>
    </source>
</evidence>
<dbReference type="InterPro" id="IPR036457">
    <property type="entry name" value="PPM-type-like_dom_sf"/>
</dbReference>
<comment type="caution">
    <text evidence="3">The sequence shown here is derived from an EMBL/GenBank/DDBJ whole genome shotgun (WGS) entry which is preliminary data.</text>
</comment>
<keyword evidence="2" id="KW-0812">Transmembrane</keyword>
<feature type="compositionally biased region" description="Basic and acidic residues" evidence="1">
    <location>
        <begin position="253"/>
        <end position="266"/>
    </location>
</feature>
<gene>
    <name evidence="3" type="ORF">ENP47_07150</name>
</gene>
<dbReference type="SUPFAM" id="SSF63829">
    <property type="entry name" value="Calcium-dependent phosphotriesterase"/>
    <property type="match status" value="1"/>
</dbReference>
<accession>A0A7C1JUU8</accession>
<evidence type="ECO:0000256" key="1">
    <source>
        <dbReference type="SAM" id="MobiDB-lite"/>
    </source>
</evidence>
<reference evidence="3" key="1">
    <citation type="journal article" date="2020" name="mSystems">
        <title>Genome- and Community-Level Interaction Insights into Carbon Utilization and Element Cycling Functions of Hydrothermarchaeota in Hydrothermal Sediment.</title>
        <authorList>
            <person name="Zhou Z."/>
            <person name="Liu Y."/>
            <person name="Xu W."/>
            <person name="Pan J."/>
            <person name="Luo Z.H."/>
            <person name="Li M."/>
        </authorList>
    </citation>
    <scope>NUCLEOTIDE SEQUENCE [LARGE SCALE GENOMIC DNA]</scope>
    <source>
        <strain evidence="3">SpSt-222</strain>
    </source>
</reference>
<proteinExistence type="predicted"/>